<comment type="pathway">
    <text evidence="5">tRNA modification; tRNA-queuosine biosynthesis.</text>
</comment>
<dbReference type="RefSeq" id="WP_353873087.1">
    <property type="nucleotide sequence ID" value="NZ_JBEVCJ010000001.1"/>
</dbReference>
<evidence type="ECO:0000313" key="7">
    <source>
        <dbReference type="Proteomes" id="UP001548189"/>
    </source>
</evidence>
<comment type="catalytic activity">
    <reaction evidence="5">
        <text>7-aminomethyl-7-carbaguanosine(34) in tRNA + S-adenosyl-L-methionine = epoxyqueuosine(34) in tRNA + adenine + L-methionine + 2 H(+)</text>
        <dbReference type="Rhea" id="RHEA:32155"/>
        <dbReference type="Rhea" id="RHEA-COMP:10342"/>
        <dbReference type="Rhea" id="RHEA-COMP:18582"/>
        <dbReference type="ChEBI" id="CHEBI:15378"/>
        <dbReference type="ChEBI" id="CHEBI:16708"/>
        <dbReference type="ChEBI" id="CHEBI:57844"/>
        <dbReference type="ChEBI" id="CHEBI:59789"/>
        <dbReference type="ChEBI" id="CHEBI:82833"/>
        <dbReference type="ChEBI" id="CHEBI:194443"/>
        <dbReference type="EC" id="2.4.99.17"/>
    </reaction>
</comment>
<keyword evidence="2 5" id="KW-0808">Transferase</keyword>
<evidence type="ECO:0000256" key="2">
    <source>
        <dbReference type="ARBA" id="ARBA00022679"/>
    </source>
</evidence>
<evidence type="ECO:0000256" key="1">
    <source>
        <dbReference type="ARBA" id="ARBA00022490"/>
    </source>
</evidence>
<accession>A0ABV2BNN1</accession>
<comment type="subunit">
    <text evidence="5">Monomer.</text>
</comment>
<dbReference type="InterPro" id="IPR042118">
    <property type="entry name" value="QueA_dom1"/>
</dbReference>
<keyword evidence="4 5" id="KW-0671">Queuosine biosynthesis</keyword>
<dbReference type="Pfam" id="PF02547">
    <property type="entry name" value="Queuosine_synth"/>
    <property type="match status" value="1"/>
</dbReference>
<dbReference type="GO" id="GO:0051075">
    <property type="term" value="F:S-adenosylmethionine:tRNA ribosyltransferase-isomerase activity"/>
    <property type="evidence" value="ECO:0007669"/>
    <property type="project" value="UniProtKB-EC"/>
</dbReference>
<comment type="caution">
    <text evidence="6">The sequence shown here is derived from an EMBL/GenBank/DDBJ whole genome shotgun (WGS) entry which is preliminary data.</text>
</comment>
<dbReference type="NCBIfam" id="NF001140">
    <property type="entry name" value="PRK00147.1"/>
    <property type="match status" value="1"/>
</dbReference>
<dbReference type="NCBIfam" id="TIGR00113">
    <property type="entry name" value="queA"/>
    <property type="match status" value="1"/>
</dbReference>
<dbReference type="PANTHER" id="PTHR30307:SF0">
    <property type="entry name" value="S-ADENOSYLMETHIONINE:TRNA RIBOSYLTRANSFERASE-ISOMERASE"/>
    <property type="match status" value="1"/>
</dbReference>
<dbReference type="InterPro" id="IPR003699">
    <property type="entry name" value="QueA"/>
</dbReference>
<dbReference type="HAMAP" id="MF_00113">
    <property type="entry name" value="QueA"/>
    <property type="match status" value="1"/>
</dbReference>
<name>A0ABV2BNN1_9GAMM</name>
<keyword evidence="6" id="KW-0328">Glycosyltransferase</keyword>
<reference evidence="6 7" key="1">
    <citation type="submission" date="2024-06" db="EMBL/GenBank/DDBJ databases">
        <authorList>
            <person name="Li F."/>
        </authorList>
    </citation>
    <scope>NUCLEOTIDE SEQUENCE [LARGE SCALE GENOMIC DNA]</scope>
    <source>
        <strain evidence="6 7">GXAS 311</strain>
    </source>
</reference>
<dbReference type="InterPro" id="IPR042119">
    <property type="entry name" value="QueA_dom2"/>
</dbReference>
<dbReference type="SUPFAM" id="SSF111337">
    <property type="entry name" value="QueA-like"/>
    <property type="match status" value="1"/>
</dbReference>
<dbReference type="EC" id="2.4.99.17" evidence="5"/>
<organism evidence="6 7">
    <name type="scientific">Aliikangiella maris</name>
    <dbReference type="NCBI Taxonomy" id="3162458"/>
    <lineage>
        <taxon>Bacteria</taxon>
        <taxon>Pseudomonadati</taxon>
        <taxon>Pseudomonadota</taxon>
        <taxon>Gammaproteobacteria</taxon>
        <taxon>Oceanospirillales</taxon>
        <taxon>Pleioneaceae</taxon>
        <taxon>Aliikangiella</taxon>
    </lineage>
</organism>
<dbReference type="EMBL" id="JBEVCJ010000001">
    <property type="protein sequence ID" value="MET1253546.1"/>
    <property type="molecule type" value="Genomic_DNA"/>
</dbReference>
<comment type="similarity">
    <text evidence="5">Belongs to the QueA family.</text>
</comment>
<keyword evidence="7" id="KW-1185">Reference proteome</keyword>
<keyword evidence="3 5" id="KW-0949">S-adenosyl-L-methionine</keyword>
<dbReference type="InterPro" id="IPR036100">
    <property type="entry name" value="QueA_sf"/>
</dbReference>
<dbReference type="Proteomes" id="UP001548189">
    <property type="component" value="Unassembled WGS sequence"/>
</dbReference>
<proteinExistence type="inferred from homology"/>
<dbReference type="PANTHER" id="PTHR30307">
    <property type="entry name" value="S-ADENOSYLMETHIONINE:TRNA RIBOSYLTRANSFERASE-ISOMERASE"/>
    <property type="match status" value="1"/>
</dbReference>
<evidence type="ECO:0000313" key="6">
    <source>
        <dbReference type="EMBL" id="MET1253546.1"/>
    </source>
</evidence>
<protein>
    <recommendedName>
        <fullName evidence="5">S-adenosylmethionine:tRNA ribosyltransferase-isomerase</fullName>
        <ecNumber evidence="5">2.4.99.17</ecNumber>
    </recommendedName>
    <alternativeName>
        <fullName evidence="5">Queuosine biosynthesis protein QueA</fullName>
    </alternativeName>
</protein>
<comment type="function">
    <text evidence="5">Transfers and isomerizes the ribose moiety from AdoMet to the 7-aminomethyl group of 7-deazaguanine (preQ1-tRNA) to give epoxyqueuosine (oQ-tRNA).</text>
</comment>
<dbReference type="Gene3D" id="3.40.1780.10">
    <property type="entry name" value="QueA-like"/>
    <property type="match status" value="1"/>
</dbReference>
<evidence type="ECO:0000256" key="5">
    <source>
        <dbReference type="HAMAP-Rule" id="MF_00113"/>
    </source>
</evidence>
<comment type="subcellular location">
    <subcellularLocation>
        <location evidence="5">Cytoplasm</location>
    </subcellularLocation>
</comment>
<sequence length="346" mass="38895">MQKQDFQFFLPESLIANEPTNNRSESRLMLVNPIQQSVEHKIFYELVDYLNPEDCLIFNNTKVIPARLLGKRDSGGKIEILVERVIPNDSGDECVAQIKASNTLKPGTTIYIEEQLKLNVIARENGFYRLKSIDCDNLLEQIEHFGHMPLPPYIKRADNELDKQRYQTVYAEKQGAVAAPTAGLHFDLALLDKIKAKSIAIDFVTLHVGAGTFSPIRVEDIQQHQMHSEWFSVPQSVVDLVKQTKAKGGRVIAVGTTSVRCLESASRSGELSAQTGETDIFIYPGYQFNVVDGLVTNFHLSESTLLMLVSAFAGKDFMLDAYKTAVEQQYRFFSYGDAMFIQNSVK</sequence>
<dbReference type="Gene3D" id="2.40.10.240">
    <property type="entry name" value="QueA-like"/>
    <property type="match status" value="1"/>
</dbReference>
<gene>
    <name evidence="5 6" type="primary">queA</name>
    <name evidence="6" type="ORF">ABVT43_00250</name>
</gene>
<evidence type="ECO:0000256" key="3">
    <source>
        <dbReference type="ARBA" id="ARBA00022691"/>
    </source>
</evidence>
<keyword evidence="1 5" id="KW-0963">Cytoplasm</keyword>
<evidence type="ECO:0000256" key="4">
    <source>
        <dbReference type="ARBA" id="ARBA00022785"/>
    </source>
</evidence>